<reference evidence="12" key="3">
    <citation type="submission" date="2010-08" db="EMBL/GenBank/DDBJ databases">
        <authorList>
            <consortium name="cGRASP (B.F. Koop &amp; W.S. Davidson)"/>
        </authorList>
    </citation>
    <scope>NUCLEOTIDE SEQUENCE</scope>
    <source>
        <tissue evidence="12">Thymus</tissue>
    </source>
</reference>
<dbReference type="PROSITE" id="PS00107">
    <property type="entry name" value="PROTEIN_KINASE_ATP"/>
    <property type="match status" value="1"/>
</dbReference>
<dbReference type="Gene3D" id="1.10.510.10">
    <property type="entry name" value="Transferase(Phosphotransferase) domain 1"/>
    <property type="match status" value="1"/>
</dbReference>
<keyword evidence="3" id="KW-0808">Transferase</keyword>
<evidence type="ECO:0000256" key="9">
    <source>
        <dbReference type="PROSITE-ProRule" id="PRU10141"/>
    </source>
</evidence>
<evidence type="ECO:0000256" key="2">
    <source>
        <dbReference type="ARBA" id="ARBA00022527"/>
    </source>
</evidence>
<evidence type="ECO:0000256" key="5">
    <source>
        <dbReference type="ARBA" id="ARBA00022777"/>
    </source>
</evidence>
<evidence type="ECO:0000256" key="3">
    <source>
        <dbReference type="ARBA" id="ARBA00022679"/>
    </source>
</evidence>
<dbReference type="KEGG" id="sasa:100196544"/>
<dbReference type="RefSeq" id="NP_001135045.1">
    <property type="nucleotide sequence ID" value="NM_001141573.1"/>
</dbReference>
<dbReference type="GO" id="GO:0004674">
    <property type="term" value="F:protein serine/threonine kinase activity"/>
    <property type="evidence" value="ECO:0007669"/>
    <property type="project" value="UniProtKB-KW"/>
</dbReference>
<dbReference type="PROSITE" id="PS50011">
    <property type="entry name" value="PROTEIN_KINASE_DOM"/>
    <property type="match status" value="1"/>
</dbReference>
<comment type="catalytic activity">
    <reaction evidence="7">
        <text>L-threonyl-[protein] + ATP = O-phospho-L-threonyl-[protein] + ADP + H(+)</text>
        <dbReference type="Rhea" id="RHEA:46608"/>
        <dbReference type="Rhea" id="RHEA-COMP:11060"/>
        <dbReference type="Rhea" id="RHEA-COMP:11605"/>
        <dbReference type="ChEBI" id="CHEBI:15378"/>
        <dbReference type="ChEBI" id="CHEBI:30013"/>
        <dbReference type="ChEBI" id="CHEBI:30616"/>
        <dbReference type="ChEBI" id="CHEBI:61977"/>
        <dbReference type="ChEBI" id="CHEBI:456216"/>
        <dbReference type="EC" id="2.7.11.1"/>
    </reaction>
</comment>
<dbReference type="PANTHER" id="PTHR45998">
    <property type="entry name" value="SERINE/THREONINE-PROTEIN KINASE 16"/>
    <property type="match status" value="1"/>
</dbReference>
<dbReference type="InterPro" id="IPR008271">
    <property type="entry name" value="Ser/Thr_kinase_AS"/>
</dbReference>
<dbReference type="InterPro" id="IPR052239">
    <property type="entry name" value="Ser/Thr-specific_kinases"/>
</dbReference>
<dbReference type="SMART" id="SM00220">
    <property type="entry name" value="S_TKc"/>
    <property type="match status" value="1"/>
</dbReference>
<reference evidence="12" key="1">
    <citation type="submission" date="2008-10" db="EMBL/GenBank/DDBJ databases">
        <authorList>
            <consortium name="cGRASP (B.F. Koop &amp; W.S. Davidson)"/>
            <person name="Leong J."/>
            <person name="von Schalburg K."/>
            <person name="Cooper G."/>
            <person name="Moore R."/>
            <person name="Holt R."/>
            <person name="Davidson W.S."/>
            <person name="Koop B.F."/>
        </authorList>
    </citation>
    <scope>NUCLEOTIDE SEQUENCE</scope>
    <source>
        <tissue evidence="12">Thymus</tissue>
    </source>
</reference>
<sequence length="290" mass="32852">MGQILCGNKKPKSYTINNIVYKREKLIGEGAYSYVYMVKKNGKNYALKLIPLISPETEKIAKTEVYISKTIQHDSVCYLLDHEMIPQSNGLSTALLLFGYCNGPNLANFSGKLDEELLYDYFFQMLQAVQVLHCKYEVAFLHNDIKESNFMLTSDDGGRTYRVVLIDLGSCKATPIYINSRLEALRYEEIFQMECTSLYRAPELFQVPNPGVLGLGSDIWSLGCTLYSLAYGYAPFEGTALSAISANIKFPIDHSHHYRPIVQQLIRAMCNSERSKRPTIKSLIEQYPSS</sequence>
<dbReference type="Pfam" id="PF00069">
    <property type="entry name" value="Pkinase"/>
    <property type="match status" value="1"/>
</dbReference>
<dbReference type="AlphaFoldDB" id="B5XGL9"/>
<proteinExistence type="evidence at transcript level"/>
<keyword evidence="5 12" id="KW-0418">Kinase</keyword>
<protein>
    <recommendedName>
        <fullName evidence="1">non-specific serine/threonine protein kinase</fullName>
        <ecNumber evidence="1">2.7.11.1</ecNumber>
    </recommendedName>
</protein>
<dbReference type="GO" id="GO:0005524">
    <property type="term" value="F:ATP binding"/>
    <property type="evidence" value="ECO:0007669"/>
    <property type="project" value="UniProtKB-UniRule"/>
</dbReference>
<evidence type="ECO:0000256" key="6">
    <source>
        <dbReference type="ARBA" id="ARBA00022840"/>
    </source>
</evidence>
<dbReference type="GeneID" id="100196544"/>
<accession>B5XGL9</accession>
<evidence type="ECO:0000256" key="4">
    <source>
        <dbReference type="ARBA" id="ARBA00022741"/>
    </source>
</evidence>
<keyword evidence="6 9" id="KW-0067">ATP-binding</keyword>
<dbReference type="PANTHER" id="PTHR45998:SF2">
    <property type="entry name" value="SERINE_THREONINE-PROTEIN KINASE 16"/>
    <property type="match status" value="1"/>
</dbReference>
<comment type="catalytic activity">
    <reaction evidence="8">
        <text>L-seryl-[protein] + ATP = O-phospho-L-seryl-[protein] + ADP + H(+)</text>
        <dbReference type="Rhea" id="RHEA:17989"/>
        <dbReference type="Rhea" id="RHEA-COMP:9863"/>
        <dbReference type="Rhea" id="RHEA-COMP:11604"/>
        <dbReference type="ChEBI" id="CHEBI:15378"/>
        <dbReference type="ChEBI" id="CHEBI:29999"/>
        <dbReference type="ChEBI" id="CHEBI:30616"/>
        <dbReference type="ChEBI" id="CHEBI:83421"/>
        <dbReference type="ChEBI" id="CHEBI:456216"/>
        <dbReference type="EC" id="2.7.11.1"/>
    </reaction>
</comment>
<evidence type="ECO:0000256" key="1">
    <source>
        <dbReference type="ARBA" id="ARBA00012513"/>
    </source>
</evidence>
<evidence type="ECO:0000313" key="12">
    <source>
        <dbReference type="EMBL" id="ACI69989.1"/>
    </source>
</evidence>
<dbReference type="InterPro" id="IPR011009">
    <property type="entry name" value="Kinase-like_dom_sf"/>
</dbReference>
<gene>
    <name evidence="12" type="primary">PPK13</name>
</gene>
<evidence type="ECO:0000256" key="7">
    <source>
        <dbReference type="ARBA" id="ARBA00047899"/>
    </source>
</evidence>
<name>B5XGL9_SALSA</name>
<comment type="similarity">
    <text evidence="10">Belongs to the protein kinase superfamily.</text>
</comment>
<dbReference type="CTD" id="3346226"/>
<evidence type="ECO:0000256" key="8">
    <source>
        <dbReference type="ARBA" id="ARBA00048679"/>
    </source>
</evidence>
<dbReference type="PROSITE" id="PS00108">
    <property type="entry name" value="PROTEIN_KINASE_ST"/>
    <property type="match status" value="1"/>
</dbReference>
<feature type="domain" description="Protein kinase" evidence="11">
    <location>
        <begin position="21"/>
        <end position="290"/>
    </location>
</feature>
<dbReference type="EMBL" id="BT050188">
    <property type="protein sequence ID" value="ACI69989.1"/>
    <property type="molecule type" value="mRNA"/>
</dbReference>
<dbReference type="InterPro" id="IPR017441">
    <property type="entry name" value="Protein_kinase_ATP_BS"/>
</dbReference>
<reference evidence="12" key="2">
    <citation type="journal article" date="2010" name="BMC Genomics">
        <title>Salmo salar and Esox lucius full-length cDNA sequences reveal changes in evolutionary pressures on a post-tetraploidization genome.</title>
        <authorList>
            <person name="Leong J.S."/>
            <person name="Jantzen S.G."/>
            <person name="von Schalburg K.R."/>
            <person name="Cooper G.A."/>
            <person name="Messmer A.M."/>
            <person name="Liao N.Y."/>
            <person name="Munro S."/>
            <person name="Moore R."/>
            <person name="Holt R.A."/>
            <person name="Jones S.J."/>
            <person name="Davidson W.S."/>
            <person name="Koop B.F."/>
        </authorList>
    </citation>
    <scope>NUCLEOTIDE SEQUENCE</scope>
    <source>
        <tissue evidence="12">Thymus</tissue>
    </source>
</reference>
<dbReference type="SUPFAM" id="SSF56112">
    <property type="entry name" value="Protein kinase-like (PK-like)"/>
    <property type="match status" value="1"/>
</dbReference>
<keyword evidence="4 9" id="KW-0547">Nucleotide-binding</keyword>
<evidence type="ECO:0000259" key="11">
    <source>
        <dbReference type="PROSITE" id="PS50011"/>
    </source>
</evidence>
<feature type="binding site" evidence="9">
    <location>
        <position position="48"/>
    </location>
    <ligand>
        <name>ATP</name>
        <dbReference type="ChEBI" id="CHEBI:30616"/>
    </ligand>
</feature>
<dbReference type="InterPro" id="IPR000719">
    <property type="entry name" value="Prot_kinase_dom"/>
</dbReference>
<evidence type="ECO:0000256" key="10">
    <source>
        <dbReference type="RuleBase" id="RU000304"/>
    </source>
</evidence>
<dbReference type="EC" id="2.7.11.1" evidence="1"/>
<dbReference type="GO" id="GO:0005794">
    <property type="term" value="C:Golgi apparatus"/>
    <property type="evidence" value="ECO:0007669"/>
    <property type="project" value="TreeGrafter"/>
</dbReference>
<organism evidence="12">
    <name type="scientific">Salmo salar</name>
    <name type="common">Atlantic salmon</name>
    <dbReference type="NCBI Taxonomy" id="8030"/>
    <lineage>
        <taxon>Eukaryota</taxon>
        <taxon>Metazoa</taxon>
        <taxon>Chordata</taxon>
        <taxon>Craniata</taxon>
        <taxon>Vertebrata</taxon>
        <taxon>Euteleostomi</taxon>
        <taxon>Actinopterygii</taxon>
        <taxon>Neopterygii</taxon>
        <taxon>Teleostei</taxon>
        <taxon>Protacanthopterygii</taxon>
        <taxon>Salmoniformes</taxon>
        <taxon>Salmonidae</taxon>
        <taxon>Salmoninae</taxon>
        <taxon>Salmo</taxon>
    </lineage>
</organism>
<keyword evidence="2 10" id="KW-0723">Serine/threonine-protein kinase</keyword>